<dbReference type="SUPFAM" id="SSF111369">
    <property type="entry name" value="HlyD-like secretion proteins"/>
    <property type="match status" value="1"/>
</dbReference>
<dbReference type="RefSeq" id="WP_041018209.1">
    <property type="nucleotide sequence ID" value="NZ_CCEJ010000009.1"/>
</dbReference>
<evidence type="ECO:0000313" key="2">
    <source>
        <dbReference type="Proteomes" id="UP000031552"/>
    </source>
</evidence>
<keyword evidence="2" id="KW-1185">Reference proteome</keyword>
<dbReference type="STRING" id="1437425.CSEC_1845"/>
<dbReference type="EMBL" id="CCEJ010000009">
    <property type="protein sequence ID" value="CDR34654.1"/>
    <property type="molecule type" value="Genomic_DNA"/>
</dbReference>
<proteinExistence type="predicted"/>
<dbReference type="Proteomes" id="UP000031552">
    <property type="component" value="Unassembled WGS sequence"/>
</dbReference>
<reference evidence="1" key="1">
    <citation type="submission" date="2013-12" db="EMBL/GenBank/DDBJ databases">
        <authorList>
            <person name="Linke B."/>
        </authorList>
    </citation>
    <scope>NUCLEOTIDE SEQUENCE [LARGE SCALE GENOMIC DNA]</scope>
    <source>
        <strain evidence="1">CRIB-18</strain>
    </source>
</reference>
<reference evidence="1" key="2">
    <citation type="submission" date="2014-09" db="EMBL/GenBank/DDBJ databases">
        <title>Criblamydia sequanensis harbors a mega-plasmid encoding arsenite resistance.</title>
        <authorList>
            <person name="Bertelli C."/>
            <person name="Goesmann A."/>
            <person name="Greub G."/>
        </authorList>
    </citation>
    <scope>NUCLEOTIDE SEQUENCE [LARGE SCALE GENOMIC DNA]</scope>
    <source>
        <strain evidence="1">CRIB-18</strain>
    </source>
</reference>
<dbReference type="Gene3D" id="2.40.50.100">
    <property type="match status" value="1"/>
</dbReference>
<name>A0A090E1N8_9BACT</name>
<gene>
    <name evidence="1" type="ORF">CSEC_1845</name>
</gene>
<dbReference type="Gene3D" id="1.10.287.470">
    <property type="entry name" value="Helix hairpin bin"/>
    <property type="match status" value="1"/>
</dbReference>
<comment type="caution">
    <text evidence="1">The sequence shown here is derived from an EMBL/GenBank/DDBJ whole genome shotgun (WGS) entry which is preliminary data.</text>
</comment>
<dbReference type="eggNOG" id="COG0845">
    <property type="taxonomic scope" value="Bacteria"/>
</dbReference>
<sequence length="281" mass="32305">MKASVKQKIFFLIFFLQAHSLFTEEVEVLLKKEMHVQPDNIQTIYPSISGQICFIADNAPCKEIQEGELIFKFCDMNLKIAFNDAYANLKKAALELKQEEGKKLIAEKEWEHIDPKYKTSDFGESLALRSLQIEEKKASLLLAESRFQKAKLDLERTEIYATEGIFILKVFVQKGQTVSNQDKLAEITTLDFLKLDFDLPLEAAKELFKRESIELSLSQDFSESPFKDKVRLTLNKSNFKPKGLGKNKITFSIVFENPYKLCSEHSLSYLLNLPFLVEITP</sequence>
<dbReference type="Gene3D" id="2.40.30.170">
    <property type="match status" value="1"/>
</dbReference>
<organism evidence="1 2">
    <name type="scientific">Candidatus Criblamydia sequanensis CRIB-18</name>
    <dbReference type="NCBI Taxonomy" id="1437425"/>
    <lineage>
        <taxon>Bacteria</taxon>
        <taxon>Pseudomonadati</taxon>
        <taxon>Chlamydiota</taxon>
        <taxon>Chlamydiia</taxon>
        <taxon>Parachlamydiales</taxon>
        <taxon>Candidatus Criblamydiaceae</taxon>
        <taxon>Candidatus Criblamydia</taxon>
    </lineage>
</organism>
<protein>
    <submittedName>
        <fullName evidence="1">Secreted protein</fullName>
    </submittedName>
</protein>
<dbReference type="OrthoDB" id="9781888at2"/>
<accession>A0A090E1N8</accession>
<dbReference type="AlphaFoldDB" id="A0A090E1N8"/>
<evidence type="ECO:0000313" key="1">
    <source>
        <dbReference type="EMBL" id="CDR34654.1"/>
    </source>
</evidence>